<proteinExistence type="predicted"/>
<organism evidence="1 2">
    <name type="scientific">Breznakia pachnodae</name>
    <dbReference type="NCBI Taxonomy" id="265178"/>
    <lineage>
        <taxon>Bacteria</taxon>
        <taxon>Bacillati</taxon>
        <taxon>Bacillota</taxon>
        <taxon>Erysipelotrichia</taxon>
        <taxon>Erysipelotrichales</taxon>
        <taxon>Erysipelotrichaceae</taxon>
        <taxon>Breznakia</taxon>
    </lineage>
</organism>
<keyword evidence="2" id="KW-1185">Reference proteome</keyword>
<name>A0ABU0E6R8_9FIRM</name>
<protein>
    <recommendedName>
        <fullName evidence="3">SMI1/KNR4 family protein</fullName>
    </recommendedName>
</protein>
<evidence type="ECO:0008006" key="3">
    <source>
        <dbReference type="Google" id="ProtNLM"/>
    </source>
</evidence>
<accession>A0ABU0E6R8</accession>
<dbReference type="NCBIfam" id="NF038335">
    <property type="entry name" value="YPO0640_fam"/>
    <property type="match status" value="1"/>
</dbReference>
<evidence type="ECO:0000313" key="1">
    <source>
        <dbReference type="EMBL" id="MDQ0362516.1"/>
    </source>
</evidence>
<reference evidence="1 2" key="1">
    <citation type="submission" date="2023-07" db="EMBL/GenBank/DDBJ databases">
        <title>Genomic Encyclopedia of Type Strains, Phase IV (KMG-IV): sequencing the most valuable type-strain genomes for metagenomic binning, comparative biology and taxonomic classification.</title>
        <authorList>
            <person name="Goeker M."/>
        </authorList>
    </citation>
    <scope>NUCLEOTIDE SEQUENCE [LARGE SCALE GENOMIC DNA]</scope>
    <source>
        <strain evidence="1 2">DSM 16784</strain>
    </source>
</reference>
<gene>
    <name evidence="1" type="ORF">J2S15_003270</name>
</gene>
<sequence>MNDMMLSKELCKSIECIDEIERKFGSTIYKDLKSGSEDVFRKWWEAKFSELPVPEVYIEFSKKVDKFNFNGLFFYSLNKEIENNIYDNNDIDGLPEGLTDYVIFGDYDLSWYAQSRMSGKYVVLSKPCSDVEKEFDTVTDLLIEALSTVV</sequence>
<dbReference type="EMBL" id="JAUSUR010000007">
    <property type="protein sequence ID" value="MDQ0362516.1"/>
    <property type="molecule type" value="Genomic_DNA"/>
</dbReference>
<evidence type="ECO:0000313" key="2">
    <source>
        <dbReference type="Proteomes" id="UP001230220"/>
    </source>
</evidence>
<dbReference type="RefSeq" id="WP_307410207.1">
    <property type="nucleotide sequence ID" value="NZ_JAUSUR010000007.1"/>
</dbReference>
<dbReference type="Proteomes" id="UP001230220">
    <property type="component" value="Unassembled WGS sequence"/>
</dbReference>
<comment type="caution">
    <text evidence="1">The sequence shown here is derived from an EMBL/GenBank/DDBJ whole genome shotgun (WGS) entry which is preliminary data.</text>
</comment>